<feature type="domain" description="J" evidence="4">
    <location>
        <begin position="1173"/>
        <end position="1234"/>
    </location>
</feature>
<dbReference type="SUPFAM" id="SSF46565">
    <property type="entry name" value="Chaperone J-domain"/>
    <property type="match status" value="2"/>
</dbReference>
<feature type="compositionally biased region" description="Polar residues" evidence="3">
    <location>
        <begin position="1238"/>
        <end position="1249"/>
    </location>
</feature>
<feature type="compositionally biased region" description="Polar residues" evidence="3">
    <location>
        <begin position="193"/>
        <end position="204"/>
    </location>
</feature>
<feature type="region of interest" description="Disordered" evidence="3">
    <location>
        <begin position="1234"/>
        <end position="1302"/>
    </location>
</feature>
<proteinExistence type="inferred from homology"/>
<gene>
    <name evidence="5" type="ORF">C1SCF055_LOCUS10487</name>
</gene>
<dbReference type="GO" id="GO:0000723">
    <property type="term" value="P:telomere maintenance"/>
    <property type="evidence" value="ECO:0007669"/>
    <property type="project" value="InterPro"/>
</dbReference>
<comment type="similarity">
    <text evidence="1">Belongs to the helicase family.</text>
</comment>
<evidence type="ECO:0000313" key="5">
    <source>
        <dbReference type="EMBL" id="CAI3982823.1"/>
    </source>
</evidence>
<dbReference type="Gene3D" id="3.40.50.300">
    <property type="entry name" value="P-loop containing nucleotide triphosphate hydrolases"/>
    <property type="match status" value="1"/>
</dbReference>
<accession>A0A9P1C2A0</accession>
<organism evidence="5">
    <name type="scientific">Cladocopium goreaui</name>
    <dbReference type="NCBI Taxonomy" id="2562237"/>
    <lineage>
        <taxon>Eukaryota</taxon>
        <taxon>Sar</taxon>
        <taxon>Alveolata</taxon>
        <taxon>Dinophyceae</taxon>
        <taxon>Suessiales</taxon>
        <taxon>Symbiodiniaceae</taxon>
        <taxon>Cladocopium</taxon>
    </lineage>
</organism>
<keyword evidence="1" id="KW-0547">Nucleotide-binding</keyword>
<feature type="domain" description="J" evidence="4">
    <location>
        <begin position="8"/>
        <end position="69"/>
    </location>
</feature>
<feature type="region of interest" description="Disordered" evidence="3">
    <location>
        <begin position="184"/>
        <end position="206"/>
    </location>
</feature>
<dbReference type="Gene3D" id="1.10.287.110">
    <property type="entry name" value="DnaJ domain"/>
    <property type="match status" value="2"/>
</dbReference>
<dbReference type="InterPro" id="IPR010285">
    <property type="entry name" value="DNA_helicase_pif1-like_DEAD"/>
</dbReference>
<keyword evidence="1" id="KW-0067">ATP-binding</keyword>
<keyword evidence="1" id="KW-0227">DNA damage</keyword>
<keyword evidence="1" id="KW-0233">DNA recombination</keyword>
<feature type="compositionally biased region" description="Basic and acidic residues" evidence="3">
    <location>
        <begin position="265"/>
        <end position="274"/>
    </location>
</feature>
<keyword evidence="1" id="KW-0378">Hydrolase</keyword>
<evidence type="ECO:0000259" key="4">
    <source>
        <dbReference type="PROSITE" id="PS50076"/>
    </source>
</evidence>
<feature type="compositionally biased region" description="Basic and acidic residues" evidence="3">
    <location>
        <begin position="467"/>
        <end position="496"/>
    </location>
</feature>
<dbReference type="CDD" id="cd18809">
    <property type="entry name" value="SF1_C_RecD"/>
    <property type="match status" value="1"/>
</dbReference>
<comment type="caution">
    <text evidence="5">The sequence shown here is derived from an EMBL/GenBank/DDBJ whole genome shotgun (WGS) entry which is preliminary data.</text>
</comment>
<feature type="coiled-coil region" evidence="2">
    <location>
        <begin position="1705"/>
        <end position="1748"/>
    </location>
</feature>
<dbReference type="EMBL" id="CAMXCT010000752">
    <property type="protein sequence ID" value="CAI3982823.1"/>
    <property type="molecule type" value="Genomic_DNA"/>
</dbReference>
<feature type="compositionally biased region" description="Basic residues" evidence="3">
    <location>
        <begin position="106"/>
        <end position="118"/>
    </location>
</feature>
<dbReference type="PROSITE" id="PS50076">
    <property type="entry name" value="DNAJ_2"/>
    <property type="match status" value="2"/>
</dbReference>
<evidence type="ECO:0000313" key="6">
    <source>
        <dbReference type="EMBL" id="CAL1136198.1"/>
    </source>
</evidence>
<feature type="region of interest" description="Disordered" evidence="3">
    <location>
        <begin position="1633"/>
        <end position="1671"/>
    </location>
</feature>
<reference evidence="6" key="2">
    <citation type="submission" date="2024-04" db="EMBL/GenBank/DDBJ databases">
        <authorList>
            <person name="Chen Y."/>
            <person name="Shah S."/>
            <person name="Dougan E. K."/>
            <person name="Thang M."/>
            <person name="Chan C."/>
        </authorList>
    </citation>
    <scope>NUCLEOTIDE SEQUENCE [LARGE SCALE GENOMIC DNA]</scope>
</reference>
<dbReference type="InterPro" id="IPR027417">
    <property type="entry name" value="P-loop_NTPase"/>
</dbReference>
<feature type="compositionally biased region" description="Basic residues" evidence="3">
    <location>
        <begin position="1252"/>
        <end position="1262"/>
    </location>
</feature>
<name>A0A9P1C2A0_9DINO</name>
<dbReference type="CDD" id="cd18037">
    <property type="entry name" value="DEXSc_Pif1_like"/>
    <property type="match status" value="1"/>
</dbReference>
<sequence>MTLLGPKSLYDALLVDQNATLDEIKLAFKKRALQVHPDKGGSKEAFHLVYQALETLADPEARKIYDHSLSIRKSRNMQQQRPGDVRGKKTTVRKHCHSTAKEAQSKRRAPNPKCKPRPRGNTGSEPSPRPPQSKQTKLLIKIRDLLKQLPRDVRNDAISNDFSQKQRLILEKWMVDSSSQAHGAAEAAPLTSADLNSGATSTDQRSVKDTIRDVRGVTLGDGCSSLAVQPFEVFEPMRFAIPGGAGIRSMPFVPATARKRSRNKSKTDNNDKQRKVSSSGCIWKVNDHYRAGIKFDALELHTGQCDLQTALEYLVILTSVKQKVQDGNRLPTHLEERLHAALVASAKEHGRNFQDLQVRYAVNQRASVFIGQQLMLKSPCVRSVETLKKIRVFLDPFRAYARRNLKGAKMFWQYSPAHLEYAWERFQEAVAKAWEIAGADSTKFMTKVRARYEASATSRQRNLQSWERQHMAKEDKNKHRPRSLQDRGTKRLEGRERRHMARHDKSKLHPLHTGGPKVSGRKCATEGILRHKMSTLKKFLARWERLLKIQARFADKEYRKALRLRKLQQKKDTEKRRRQEVLNQKQVREEERLRRESLRKRMKSRCIKCQKCPFPNQAARLIVLPVLDGGYLGAFQWPAMQSTRCSISQLFAMLRCVRVLGIFSRSLRGPWLQPVRLGHSRANGKWQRHRKPSWLREKEIPVDPAALEAEIRGKLETEQKQVLDLVLAGHNVFLTGFPGTGKSFLLQKMVQLLCQQRGKEAVGVCAATGVAGIRIRGSTVHSFLGCAKAENDQDWERAKRNPQVQERLSKLQVLLLDEVSMVSSDFLDRASRLVSHVRNVHDQPFGGVQVILSGDFLQLPPVRADAMAFESSVWQELNLKHITLQQNFRHVDAKLQDLLAQLRHGNLPIASLRAAASTAGPEDGSTRPTIVSTNAEAAAENQRRLEALPGQMHTFKAQNWFETSSSSIKKAMENLCTEKVLQLKVGALVMLLVNKRQPSKCRNHTAESMPFSLPNLHDMMVLPNGYGDTPLVNGSVGVVVGFEKWEEDGVDYPVVEFAQKERVHITPHTQSGELGHLGKYERRQVPLKLAWALTVHKTQGLTLQAADLKLNKIFEPAQLYVALSRFRSLESVSISGLPSRLPRISPTMQRAVKFHESIGGAAEGPVQNMRGLKELQLHGVDQSATLEEIKLAFKRRALQVHPDKGGSKESFHLVYQALETLADPAARKKYDQGLATGKSGNLVQPQPDGQTGRKKTSKKRGRSAASEAHPKPEKAERPKPKAARGQAKPESKAPQAPQSKQTKLLIRIRDLLKQLPRDVRNDVFTKQFSQQQRLILEKWMVEGSSATQGCSESQVQTVDKADKTAMRPEDRKTCVAACKLEPSHVPDRSCSAFAVPASARSSVKEDVLRTRRRKISSKKQIRDKKSESNKRVRSMCGAVCKEPGYSAVACYRARIRFDSFEMYTQRCDLQTALEYLVILTSVKQKMQEMTRSSSTCASFEERLQKALSLSTKGHKTELNLRFVVLQASGYLVGSGFLIRTPKVRSVEELGQLRRLLEPFRQYATCKGRQNPFWQYSPVHIQDAWERFQTAVAKAWEIAGVDSAAVLQKIRTVNAANAEDRNRHLQAWERHGMGMQDKNKHRPKRLRDKNSTGRLECSERRKMAMEDKHEHRPKRLRVPVHLRVPDDIVANNLFTLKKFLLQWDHVLKRQERKAAAKRRRETLKRQKKYREEQRRLKVMNQKKHQEEERLRREALRRRMRSDLTMDDILGPHRAAANPPCAQVKISVNML</sequence>
<dbReference type="GO" id="GO:0016787">
    <property type="term" value="F:hydrolase activity"/>
    <property type="evidence" value="ECO:0007669"/>
    <property type="project" value="UniProtKB-KW"/>
</dbReference>
<dbReference type="EC" id="5.6.2.3" evidence="1"/>
<dbReference type="InterPro" id="IPR051055">
    <property type="entry name" value="PIF1_helicase"/>
</dbReference>
<dbReference type="GO" id="GO:0043139">
    <property type="term" value="F:5'-3' DNA helicase activity"/>
    <property type="evidence" value="ECO:0007669"/>
    <property type="project" value="UniProtKB-EC"/>
</dbReference>
<feature type="region of interest" description="Disordered" evidence="3">
    <location>
        <begin position="459"/>
        <end position="521"/>
    </location>
</feature>
<feature type="compositionally biased region" description="Basic and acidic residues" evidence="3">
    <location>
        <begin position="1268"/>
        <end position="1279"/>
    </location>
</feature>
<dbReference type="GO" id="GO:0005524">
    <property type="term" value="F:ATP binding"/>
    <property type="evidence" value="ECO:0007669"/>
    <property type="project" value="UniProtKB-KW"/>
</dbReference>
<dbReference type="SMART" id="SM00271">
    <property type="entry name" value="DnaJ"/>
    <property type="match status" value="2"/>
</dbReference>
<evidence type="ECO:0000256" key="1">
    <source>
        <dbReference type="RuleBase" id="RU363044"/>
    </source>
</evidence>
<comment type="catalytic activity">
    <reaction evidence="1">
        <text>ATP + H2O = ADP + phosphate + H(+)</text>
        <dbReference type="Rhea" id="RHEA:13065"/>
        <dbReference type="ChEBI" id="CHEBI:15377"/>
        <dbReference type="ChEBI" id="CHEBI:15378"/>
        <dbReference type="ChEBI" id="CHEBI:30616"/>
        <dbReference type="ChEBI" id="CHEBI:43474"/>
        <dbReference type="ChEBI" id="CHEBI:456216"/>
        <dbReference type="EC" id="5.6.2.3"/>
    </reaction>
</comment>
<dbReference type="PANTHER" id="PTHR47642:SF5">
    <property type="entry name" value="ATP-DEPENDENT DNA HELICASE"/>
    <property type="match status" value="1"/>
</dbReference>
<dbReference type="GO" id="GO:0006310">
    <property type="term" value="P:DNA recombination"/>
    <property type="evidence" value="ECO:0007669"/>
    <property type="project" value="UniProtKB-KW"/>
</dbReference>
<dbReference type="CDD" id="cd06257">
    <property type="entry name" value="DnaJ"/>
    <property type="match status" value="2"/>
</dbReference>
<keyword evidence="2" id="KW-0175">Coiled coil</keyword>
<feature type="region of interest" description="Disordered" evidence="3">
    <location>
        <begin position="71"/>
        <end position="136"/>
    </location>
</feature>
<dbReference type="Proteomes" id="UP001152797">
    <property type="component" value="Unassembled WGS sequence"/>
</dbReference>
<comment type="cofactor">
    <cofactor evidence="1">
        <name>Mg(2+)</name>
        <dbReference type="ChEBI" id="CHEBI:18420"/>
    </cofactor>
</comment>
<dbReference type="InterPro" id="IPR036869">
    <property type="entry name" value="J_dom_sf"/>
</dbReference>
<feature type="compositionally biased region" description="Basic residues" evidence="3">
    <location>
        <begin position="497"/>
        <end position="510"/>
    </location>
</feature>
<dbReference type="Pfam" id="PF05970">
    <property type="entry name" value="PIF1"/>
    <property type="match status" value="1"/>
</dbReference>
<evidence type="ECO:0000313" key="8">
    <source>
        <dbReference type="Proteomes" id="UP001152797"/>
    </source>
</evidence>
<dbReference type="InterPro" id="IPR001623">
    <property type="entry name" value="DnaJ_domain"/>
</dbReference>
<protein>
    <recommendedName>
        <fullName evidence="1">ATP-dependent DNA helicase</fullName>
        <ecNumber evidence="1">5.6.2.3</ecNumber>
    </recommendedName>
</protein>
<dbReference type="SUPFAM" id="SSF52540">
    <property type="entry name" value="P-loop containing nucleoside triphosphate hydrolases"/>
    <property type="match status" value="2"/>
</dbReference>
<evidence type="ECO:0000256" key="3">
    <source>
        <dbReference type="SAM" id="MobiDB-lite"/>
    </source>
</evidence>
<dbReference type="EMBL" id="CAMXCT030000752">
    <property type="protein sequence ID" value="CAL4770135.1"/>
    <property type="molecule type" value="Genomic_DNA"/>
</dbReference>
<dbReference type="GO" id="GO:0006281">
    <property type="term" value="P:DNA repair"/>
    <property type="evidence" value="ECO:0007669"/>
    <property type="project" value="UniProtKB-KW"/>
</dbReference>
<dbReference type="OrthoDB" id="444821at2759"/>
<keyword evidence="1" id="KW-0234">DNA repair</keyword>
<keyword evidence="8" id="KW-1185">Reference proteome</keyword>
<dbReference type="PANTHER" id="PTHR47642">
    <property type="entry name" value="ATP-DEPENDENT DNA HELICASE"/>
    <property type="match status" value="1"/>
</dbReference>
<evidence type="ECO:0000256" key="2">
    <source>
        <dbReference type="SAM" id="Coils"/>
    </source>
</evidence>
<reference evidence="5" key="1">
    <citation type="submission" date="2022-10" db="EMBL/GenBank/DDBJ databases">
        <authorList>
            <person name="Chen Y."/>
            <person name="Dougan E. K."/>
            <person name="Chan C."/>
            <person name="Rhodes N."/>
            <person name="Thang M."/>
        </authorList>
    </citation>
    <scope>NUCLEOTIDE SEQUENCE</scope>
</reference>
<evidence type="ECO:0000313" key="7">
    <source>
        <dbReference type="EMBL" id="CAL4770135.1"/>
    </source>
</evidence>
<dbReference type="EMBL" id="CAMXCT020000752">
    <property type="protein sequence ID" value="CAL1136198.1"/>
    <property type="molecule type" value="Genomic_DNA"/>
</dbReference>
<feature type="compositionally biased region" description="Basic and acidic residues" evidence="3">
    <location>
        <begin position="1647"/>
        <end position="1669"/>
    </location>
</feature>
<feature type="region of interest" description="Disordered" evidence="3">
    <location>
        <begin position="252"/>
        <end position="274"/>
    </location>
</feature>
<keyword evidence="1 7" id="KW-0347">Helicase</keyword>
<dbReference type="Pfam" id="PF00226">
    <property type="entry name" value="DnaJ"/>
    <property type="match status" value="2"/>
</dbReference>
<feature type="compositionally biased region" description="Basic residues" evidence="3">
    <location>
        <begin position="88"/>
        <end position="98"/>
    </location>
</feature>